<gene>
    <name evidence="8" type="ORF">C3Z13_04680</name>
</gene>
<keyword evidence="2" id="KW-1003">Cell membrane</keyword>
<feature type="transmembrane region" description="Helical" evidence="7">
    <location>
        <begin position="26"/>
        <end position="48"/>
    </location>
</feature>
<dbReference type="EMBL" id="PQVI01000065">
    <property type="protein sequence ID" value="POY42533.1"/>
    <property type="molecule type" value="Genomic_DNA"/>
</dbReference>
<comment type="caution">
    <text evidence="8">The sequence shown here is derived from an EMBL/GenBank/DDBJ whole genome shotgun (WGS) entry which is preliminary data.</text>
</comment>
<evidence type="ECO:0000256" key="7">
    <source>
        <dbReference type="SAM" id="Phobius"/>
    </source>
</evidence>
<evidence type="ECO:0000256" key="5">
    <source>
        <dbReference type="ARBA" id="ARBA00023136"/>
    </source>
</evidence>
<dbReference type="Pfam" id="PF03279">
    <property type="entry name" value="Lip_A_acyltrans"/>
    <property type="match status" value="1"/>
</dbReference>
<keyword evidence="6" id="KW-0012">Acyltransferase</keyword>
<dbReference type="Proteomes" id="UP000237229">
    <property type="component" value="Unassembled WGS sequence"/>
</dbReference>
<organism evidence="8 9">
    <name type="scientific">Avibacterium endocarditidis</name>
    <dbReference type="NCBI Taxonomy" id="380674"/>
    <lineage>
        <taxon>Bacteria</taxon>
        <taxon>Pseudomonadati</taxon>
        <taxon>Pseudomonadota</taxon>
        <taxon>Gammaproteobacteria</taxon>
        <taxon>Pasteurellales</taxon>
        <taxon>Pasteurellaceae</taxon>
        <taxon>Avibacterium</taxon>
    </lineage>
</organism>
<evidence type="ECO:0000256" key="4">
    <source>
        <dbReference type="ARBA" id="ARBA00022679"/>
    </source>
</evidence>
<keyword evidence="5 7" id="KW-0472">Membrane</keyword>
<keyword evidence="3" id="KW-0997">Cell inner membrane</keyword>
<keyword evidence="7" id="KW-1133">Transmembrane helix</keyword>
<name>A0ABX4ZSS2_9PAST</name>
<keyword evidence="7" id="KW-0812">Transmembrane</keyword>
<keyword evidence="9" id="KW-1185">Reference proteome</keyword>
<dbReference type="CDD" id="cd07984">
    <property type="entry name" value="LPLAT_LABLAT-like"/>
    <property type="match status" value="1"/>
</dbReference>
<evidence type="ECO:0000313" key="8">
    <source>
        <dbReference type="EMBL" id="POY42533.1"/>
    </source>
</evidence>
<comment type="subcellular location">
    <subcellularLocation>
        <location evidence="1">Cell inner membrane</location>
    </subcellularLocation>
</comment>
<evidence type="ECO:0000313" key="9">
    <source>
        <dbReference type="Proteomes" id="UP000237229"/>
    </source>
</evidence>
<dbReference type="PANTHER" id="PTHR30606:SF10">
    <property type="entry name" value="PHOSPHATIDYLINOSITOL MANNOSIDE ACYLTRANSFERASE"/>
    <property type="match status" value="1"/>
</dbReference>
<keyword evidence="4 8" id="KW-0808">Transferase</keyword>
<evidence type="ECO:0000256" key="6">
    <source>
        <dbReference type="ARBA" id="ARBA00023315"/>
    </source>
</evidence>
<evidence type="ECO:0000256" key="1">
    <source>
        <dbReference type="ARBA" id="ARBA00004533"/>
    </source>
</evidence>
<dbReference type="InterPro" id="IPR004960">
    <property type="entry name" value="LipA_acyltrans"/>
</dbReference>
<evidence type="ECO:0000256" key="2">
    <source>
        <dbReference type="ARBA" id="ARBA00022475"/>
    </source>
</evidence>
<protein>
    <submittedName>
        <fullName evidence="8">Glycosyl transferase family 2</fullName>
    </submittedName>
</protein>
<dbReference type="PANTHER" id="PTHR30606">
    <property type="entry name" value="LIPID A BIOSYNTHESIS LAUROYL ACYLTRANSFERASE"/>
    <property type="match status" value="1"/>
</dbReference>
<accession>A0ABX4ZSS2</accession>
<evidence type="ECO:0000256" key="3">
    <source>
        <dbReference type="ARBA" id="ARBA00022519"/>
    </source>
</evidence>
<dbReference type="GO" id="GO:0016740">
    <property type="term" value="F:transferase activity"/>
    <property type="evidence" value="ECO:0007669"/>
    <property type="project" value="UniProtKB-KW"/>
</dbReference>
<proteinExistence type="predicted"/>
<sequence length="322" mass="37262">MSQQEKHWAKQQERGTRFFLNLTRLIVAYLPLWAIRIATFVVVSYFFATSKKARQYIAEYQQRLCQTFPEVKLPTWAVFRQFLTFGEAITDRFAVWQNKINYHDLHIDDADNLYHDIDHQSRGQILLCSHFGNIEICRALVDSGHHPNFVLNVLVHSHHAEAFNEALEKAGAKALPVIQVTDLDAQKMFELHQRIERGEWIAIAADRIPVRGDKTQKVNFLGRLADFPQGAWLLSTLLKAPLNTVFCVKSQGRYQLKLRRFSPAISGRGEVRQQHIQQAMQQYADVLAQACREQPLQWFNFTIFGTITKNESEKTRLLPTSI</sequence>
<reference evidence="8 9" key="1">
    <citation type="submission" date="2018-02" db="EMBL/GenBank/DDBJ databases">
        <title>Classification genera of Pasteurellaceae by whole genome sequence comparison.</title>
        <authorList>
            <person name="Christensen H."/>
        </authorList>
    </citation>
    <scope>NUCLEOTIDE SEQUENCE [LARGE SCALE GENOMIC DNA]</scope>
    <source>
        <strain evidence="8 9">20186H4H1</strain>
    </source>
</reference>